<evidence type="ECO:0000259" key="2">
    <source>
        <dbReference type="Pfam" id="PF07687"/>
    </source>
</evidence>
<sequence length="398" mass="42434">MANFLTEASAIQNDLATIRRQIHQEPEIGLELPKTQAKVVAALEGLGLEVSTGKSLSSVTAVLRAGDSQKTVLLRADMDALPVTELADLPYKSQIDGAMHACGHDLHVAMLIGAAKLLVKNKSELNGDVVFMFQPGEEGFDGAGHMIKEGVLTASGRKADTTYGIHVMSAAVPTGTFTTKPGTMMASADEIHVTVVGMGGHGSQPHTAKDPIPVAAEMVSALQLMITRSFDAFDPVVITVGQFHAGTKANIIPDTAEFQATIRTFSPENRSRIKSEAVRLCESIAEGYGLKADVKVVEQYPVTVNNDAHAHFVGKVAAELFGNEAYMDMPHPIAGAEDYSRVLEAVPGSYVFLGASVDKDFTKSEVNHSPRAMFDDSVLYRGAALLSELAVRSLKEMA</sequence>
<dbReference type="Pfam" id="PF01546">
    <property type="entry name" value="Peptidase_M20"/>
    <property type="match status" value="1"/>
</dbReference>
<dbReference type="InterPro" id="IPR011650">
    <property type="entry name" value="Peptidase_M20_dimer"/>
</dbReference>
<dbReference type="CDD" id="cd03886">
    <property type="entry name" value="M20_Acy1"/>
    <property type="match status" value="1"/>
</dbReference>
<dbReference type="Gene3D" id="3.40.630.10">
    <property type="entry name" value="Zn peptidases"/>
    <property type="match status" value="1"/>
</dbReference>
<name>A0A6J6JRJ0_9ZZZZ</name>
<feature type="domain" description="Peptidase M20 dimerisation" evidence="2">
    <location>
        <begin position="190"/>
        <end position="287"/>
    </location>
</feature>
<dbReference type="NCBIfam" id="TIGR01891">
    <property type="entry name" value="amidohydrolases"/>
    <property type="match status" value="1"/>
</dbReference>
<reference evidence="3" key="1">
    <citation type="submission" date="2020-05" db="EMBL/GenBank/DDBJ databases">
        <authorList>
            <person name="Chiriac C."/>
            <person name="Salcher M."/>
            <person name="Ghai R."/>
            <person name="Kavagutti S V."/>
        </authorList>
    </citation>
    <scope>NUCLEOTIDE SEQUENCE</scope>
</reference>
<organism evidence="3">
    <name type="scientific">freshwater metagenome</name>
    <dbReference type="NCBI Taxonomy" id="449393"/>
    <lineage>
        <taxon>unclassified sequences</taxon>
        <taxon>metagenomes</taxon>
        <taxon>ecological metagenomes</taxon>
    </lineage>
</organism>
<dbReference type="PANTHER" id="PTHR11014">
    <property type="entry name" value="PEPTIDASE M20 FAMILY MEMBER"/>
    <property type="match status" value="1"/>
</dbReference>
<dbReference type="AlphaFoldDB" id="A0A6J6JRJ0"/>
<dbReference type="EMBL" id="CAEZVZ010000018">
    <property type="protein sequence ID" value="CAB4638409.1"/>
    <property type="molecule type" value="Genomic_DNA"/>
</dbReference>
<dbReference type="Gene3D" id="3.30.70.360">
    <property type="match status" value="1"/>
</dbReference>
<dbReference type="GO" id="GO:0016787">
    <property type="term" value="F:hydrolase activity"/>
    <property type="evidence" value="ECO:0007669"/>
    <property type="project" value="UniProtKB-KW"/>
</dbReference>
<dbReference type="InterPro" id="IPR017439">
    <property type="entry name" value="Amidohydrolase"/>
</dbReference>
<proteinExistence type="predicted"/>
<dbReference type="PIRSF" id="PIRSF005962">
    <property type="entry name" value="Pept_M20D_amidohydro"/>
    <property type="match status" value="1"/>
</dbReference>
<accession>A0A6J6JRJ0</accession>
<gene>
    <name evidence="3" type="ORF">UFOPK2162_00223</name>
</gene>
<evidence type="ECO:0000256" key="1">
    <source>
        <dbReference type="ARBA" id="ARBA00022801"/>
    </source>
</evidence>
<evidence type="ECO:0000313" key="3">
    <source>
        <dbReference type="EMBL" id="CAB4638409.1"/>
    </source>
</evidence>
<dbReference type="SUPFAM" id="SSF55031">
    <property type="entry name" value="Bacterial exopeptidase dimerisation domain"/>
    <property type="match status" value="1"/>
</dbReference>
<keyword evidence="1" id="KW-0378">Hydrolase</keyword>
<dbReference type="PANTHER" id="PTHR11014:SF63">
    <property type="entry name" value="METALLOPEPTIDASE, PUTATIVE (AFU_ORTHOLOGUE AFUA_6G09600)-RELATED"/>
    <property type="match status" value="1"/>
</dbReference>
<protein>
    <submittedName>
        <fullName evidence="3">Unannotated protein</fullName>
    </submittedName>
</protein>
<dbReference type="SUPFAM" id="SSF53187">
    <property type="entry name" value="Zn-dependent exopeptidases"/>
    <property type="match status" value="1"/>
</dbReference>
<dbReference type="InterPro" id="IPR002933">
    <property type="entry name" value="Peptidase_M20"/>
</dbReference>
<dbReference type="Pfam" id="PF07687">
    <property type="entry name" value="M20_dimer"/>
    <property type="match status" value="1"/>
</dbReference>
<dbReference type="InterPro" id="IPR036264">
    <property type="entry name" value="Bact_exopeptidase_dim_dom"/>
</dbReference>
<dbReference type="FunFam" id="3.30.70.360:FF:000001">
    <property type="entry name" value="N-acetyldiaminopimelate deacetylase"/>
    <property type="match status" value="1"/>
</dbReference>